<reference evidence="1" key="1">
    <citation type="submission" date="2014-09" db="EMBL/GenBank/DDBJ databases">
        <authorList>
            <person name="Magalhaes I.L.F."/>
            <person name="Oliveira U."/>
            <person name="Santos F.R."/>
            <person name="Vidigal T.H.D.A."/>
            <person name="Brescovit A.D."/>
            <person name="Santos A.J."/>
        </authorList>
    </citation>
    <scope>NUCLEOTIDE SEQUENCE</scope>
    <source>
        <tissue evidence="1">Shoot tissue taken approximately 20 cm above the soil surface</tissue>
    </source>
</reference>
<dbReference type="AlphaFoldDB" id="A0A0A9FL31"/>
<proteinExistence type="predicted"/>
<dbReference type="EMBL" id="GBRH01184201">
    <property type="protein sequence ID" value="JAE13695.1"/>
    <property type="molecule type" value="Transcribed_RNA"/>
</dbReference>
<protein>
    <submittedName>
        <fullName evidence="1">Uncharacterized protein</fullName>
    </submittedName>
</protein>
<accession>A0A0A9FL31</accession>
<reference evidence="1" key="2">
    <citation type="journal article" date="2015" name="Data Brief">
        <title>Shoot transcriptome of the giant reed, Arundo donax.</title>
        <authorList>
            <person name="Barrero R.A."/>
            <person name="Guerrero F.D."/>
            <person name="Moolhuijzen P."/>
            <person name="Goolsby J.A."/>
            <person name="Tidwell J."/>
            <person name="Bellgard S.E."/>
            <person name="Bellgard M.I."/>
        </authorList>
    </citation>
    <scope>NUCLEOTIDE SEQUENCE</scope>
    <source>
        <tissue evidence="1">Shoot tissue taken approximately 20 cm above the soil surface</tissue>
    </source>
</reference>
<sequence>MEEATSEPNHSLSLHEKAAEVIATTLETYRSKPFSFLRNVSVENSLFLQPISFHELMHSHLTKHNVFSQNILMKFKFDYVIM</sequence>
<evidence type="ECO:0000313" key="1">
    <source>
        <dbReference type="EMBL" id="JAE13695.1"/>
    </source>
</evidence>
<name>A0A0A9FL31_ARUDO</name>
<organism evidence="1">
    <name type="scientific">Arundo donax</name>
    <name type="common">Giant reed</name>
    <name type="synonym">Donax arundinaceus</name>
    <dbReference type="NCBI Taxonomy" id="35708"/>
    <lineage>
        <taxon>Eukaryota</taxon>
        <taxon>Viridiplantae</taxon>
        <taxon>Streptophyta</taxon>
        <taxon>Embryophyta</taxon>
        <taxon>Tracheophyta</taxon>
        <taxon>Spermatophyta</taxon>
        <taxon>Magnoliopsida</taxon>
        <taxon>Liliopsida</taxon>
        <taxon>Poales</taxon>
        <taxon>Poaceae</taxon>
        <taxon>PACMAD clade</taxon>
        <taxon>Arundinoideae</taxon>
        <taxon>Arundineae</taxon>
        <taxon>Arundo</taxon>
    </lineage>
</organism>